<dbReference type="PANTHER" id="PTHR43213:SF5">
    <property type="entry name" value="BIFUNCTIONAL DTTP_UTP PYROPHOSPHATASE_METHYLTRANSFERASE PROTEIN-RELATED"/>
    <property type="match status" value="1"/>
</dbReference>
<dbReference type="InterPro" id="IPR029001">
    <property type="entry name" value="ITPase-like_fam"/>
</dbReference>
<dbReference type="InterPro" id="IPR003697">
    <property type="entry name" value="Maf-like"/>
</dbReference>
<protein>
    <recommendedName>
        <fullName evidence="4">dTTP/UTP pyrophosphatase</fullName>
        <shortName evidence="4">dTTPase/UTPase</shortName>
        <ecNumber evidence="4">3.6.1.9</ecNumber>
    </recommendedName>
    <alternativeName>
        <fullName evidence="4">Nucleoside triphosphate pyrophosphatase</fullName>
    </alternativeName>
    <alternativeName>
        <fullName evidence="4">Nucleotide pyrophosphatase</fullName>
        <shortName evidence="4">Nucleotide PPase</shortName>
    </alternativeName>
</protein>
<sequence>MLREKLKDYKIILASGSPRRQQFFKELDLDFEIRVKEVEEIYPDTLQGVEITNYLAKLKSAAFDNTIQPNEIIVTSDTIVWLENKALGKPKDKQDAFLMLQSMAGKTHEVITSVCFKTVNKIDILNCVTRVTFNPISDAEILFYIDNYQPFDKAGAYGIQEWIGLMAIAKIEGSYTNVVGLPTDLVYRYLSNLK</sequence>
<comment type="function">
    <text evidence="4">Nucleoside triphosphate pyrophosphatase that hydrolyzes dTTP and UTP. May have a dual role in cell division arrest and in preventing the incorporation of modified nucleotides into cellular nucleic acids.</text>
</comment>
<keyword evidence="3 4" id="KW-0546">Nucleotide metabolism</keyword>
<dbReference type="Proteomes" id="UP000759529">
    <property type="component" value="Unassembled WGS sequence"/>
</dbReference>
<evidence type="ECO:0000256" key="1">
    <source>
        <dbReference type="ARBA" id="ARBA00001968"/>
    </source>
</evidence>
<comment type="catalytic activity">
    <reaction evidence="4">
        <text>dTTP + H2O = dTMP + diphosphate + H(+)</text>
        <dbReference type="Rhea" id="RHEA:28534"/>
        <dbReference type="ChEBI" id="CHEBI:15377"/>
        <dbReference type="ChEBI" id="CHEBI:15378"/>
        <dbReference type="ChEBI" id="CHEBI:33019"/>
        <dbReference type="ChEBI" id="CHEBI:37568"/>
        <dbReference type="ChEBI" id="CHEBI:63528"/>
        <dbReference type="EC" id="3.6.1.9"/>
    </reaction>
</comment>
<organism evidence="5 6">
    <name type="scientific">Flavobacterium macrobrachii</name>
    <dbReference type="NCBI Taxonomy" id="591204"/>
    <lineage>
        <taxon>Bacteria</taxon>
        <taxon>Pseudomonadati</taxon>
        <taxon>Bacteroidota</taxon>
        <taxon>Flavobacteriia</taxon>
        <taxon>Flavobacteriales</taxon>
        <taxon>Flavobacteriaceae</taxon>
        <taxon>Flavobacterium</taxon>
    </lineage>
</organism>
<dbReference type="CDD" id="cd00555">
    <property type="entry name" value="Maf"/>
    <property type="match status" value="1"/>
</dbReference>
<evidence type="ECO:0000256" key="2">
    <source>
        <dbReference type="ARBA" id="ARBA00022801"/>
    </source>
</evidence>
<keyword evidence="4" id="KW-0963">Cytoplasm</keyword>
<dbReference type="EMBL" id="JACSOD020000485">
    <property type="protein sequence ID" value="MBM6499588.1"/>
    <property type="molecule type" value="Genomic_DNA"/>
</dbReference>
<evidence type="ECO:0000313" key="6">
    <source>
        <dbReference type="Proteomes" id="UP000759529"/>
    </source>
</evidence>
<dbReference type="NCBIfam" id="TIGR00172">
    <property type="entry name" value="maf"/>
    <property type="match status" value="1"/>
</dbReference>
<comment type="subcellular location">
    <subcellularLocation>
        <location evidence="4">Cytoplasm</location>
    </subcellularLocation>
</comment>
<keyword evidence="6" id="KW-1185">Reference proteome</keyword>
<dbReference type="RefSeq" id="WP_187657360.1">
    <property type="nucleotide sequence ID" value="NZ_JACSOD020000485.1"/>
</dbReference>
<dbReference type="PANTHER" id="PTHR43213">
    <property type="entry name" value="BIFUNCTIONAL DTTP/UTP PYROPHOSPHATASE/METHYLTRANSFERASE PROTEIN-RELATED"/>
    <property type="match status" value="1"/>
</dbReference>
<evidence type="ECO:0000256" key="4">
    <source>
        <dbReference type="HAMAP-Rule" id="MF_00528"/>
    </source>
</evidence>
<comment type="catalytic activity">
    <reaction evidence="4">
        <text>UTP + H2O = UMP + diphosphate + H(+)</text>
        <dbReference type="Rhea" id="RHEA:29395"/>
        <dbReference type="ChEBI" id="CHEBI:15377"/>
        <dbReference type="ChEBI" id="CHEBI:15378"/>
        <dbReference type="ChEBI" id="CHEBI:33019"/>
        <dbReference type="ChEBI" id="CHEBI:46398"/>
        <dbReference type="ChEBI" id="CHEBI:57865"/>
        <dbReference type="EC" id="3.6.1.9"/>
    </reaction>
</comment>
<feature type="site" description="Important for substrate specificity" evidence="4">
    <location>
        <position position="19"/>
    </location>
</feature>
<comment type="caution">
    <text evidence="4">Lacks conserved residue(s) required for the propagation of feature annotation.</text>
</comment>
<reference evidence="5 6" key="1">
    <citation type="submission" date="2021-02" db="EMBL/GenBank/DDBJ databases">
        <authorList>
            <person name="Jung H.S."/>
            <person name="Chun B.H."/>
            <person name="Jeon C.O."/>
        </authorList>
    </citation>
    <scope>NUCLEOTIDE SEQUENCE [LARGE SCALE GENOMIC DNA]</scope>
    <source>
        <strain evidence="5 6">LMG 25203</strain>
    </source>
</reference>
<dbReference type="Pfam" id="PF02545">
    <property type="entry name" value="Maf"/>
    <property type="match status" value="1"/>
</dbReference>
<feature type="site" description="Important for substrate specificity" evidence="4">
    <location>
        <position position="78"/>
    </location>
</feature>
<dbReference type="EC" id="3.6.1.9" evidence="4"/>
<proteinExistence type="inferred from homology"/>
<dbReference type="Gene3D" id="3.90.950.10">
    <property type="match status" value="1"/>
</dbReference>
<evidence type="ECO:0000313" key="5">
    <source>
        <dbReference type="EMBL" id="MBM6499588.1"/>
    </source>
</evidence>
<dbReference type="SUPFAM" id="SSF52972">
    <property type="entry name" value="ITPase-like"/>
    <property type="match status" value="1"/>
</dbReference>
<dbReference type="PIRSF" id="PIRSF006305">
    <property type="entry name" value="Maf"/>
    <property type="match status" value="1"/>
</dbReference>
<feature type="active site" description="Proton acceptor" evidence="4">
    <location>
        <position position="77"/>
    </location>
</feature>
<keyword evidence="2 4" id="KW-0378">Hydrolase</keyword>
<comment type="caution">
    <text evidence="5">The sequence shown here is derived from an EMBL/GenBank/DDBJ whole genome shotgun (WGS) entry which is preliminary data.</text>
</comment>
<comment type="similarity">
    <text evidence="4">Belongs to the Maf family. YhdE subfamily.</text>
</comment>
<accession>A0ABS2CX98</accession>
<name>A0ABS2CX98_9FLAO</name>
<feature type="site" description="Important for substrate specificity" evidence="4">
    <location>
        <position position="160"/>
    </location>
</feature>
<dbReference type="HAMAP" id="MF_00528">
    <property type="entry name" value="Maf"/>
    <property type="match status" value="1"/>
</dbReference>
<gene>
    <name evidence="5" type="primary">maf</name>
    <name evidence="5" type="ORF">H9X54_009795</name>
</gene>
<evidence type="ECO:0000256" key="3">
    <source>
        <dbReference type="ARBA" id="ARBA00023080"/>
    </source>
</evidence>
<comment type="cofactor">
    <cofactor evidence="1 4">
        <name>a divalent metal cation</name>
        <dbReference type="ChEBI" id="CHEBI:60240"/>
    </cofactor>
</comment>